<organism evidence="1 2">
    <name type="scientific">Flavisolibacter tropicus</name>
    <dbReference type="NCBI Taxonomy" id="1492898"/>
    <lineage>
        <taxon>Bacteria</taxon>
        <taxon>Pseudomonadati</taxon>
        <taxon>Bacteroidota</taxon>
        <taxon>Chitinophagia</taxon>
        <taxon>Chitinophagales</taxon>
        <taxon>Chitinophagaceae</taxon>
        <taxon>Flavisolibacter</taxon>
    </lineage>
</organism>
<dbReference type="Pfam" id="PF13563">
    <property type="entry name" value="2_5_RNA_ligase2"/>
    <property type="match status" value="1"/>
</dbReference>
<reference evidence="1 2" key="2">
    <citation type="journal article" date="2016" name="Int. J. Syst. Evol. Microbiol.">
        <title>Flavisolibacter tropicus sp. nov., isolated from tropical soil.</title>
        <authorList>
            <person name="Lee J.J."/>
            <person name="Kang M.S."/>
            <person name="Kim G.S."/>
            <person name="Lee C.S."/>
            <person name="Lim S."/>
            <person name="Lee J."/>
            <person name="Roh S.H."/>
            <person name="Kang H."/>
            <person name="Ha J.M."/>
            <person name="Bae S."/>
            <person name="Jung H.Y."/>
            <person name="Kim M.K."/>
        </authorList>
    </citation>
    <scope>NUCLEOTIDE SEQUENCE [LARGE SCALE GENOMIC DNA]</scope>
    <source>
        <strain evidence="1 2">LCS9</strain>
    </source>
</reference>
<dbReference type="Gene3D" id="3.90.1140.10">
    <property type="entry name" value="Cyclic phosphodiesterase"/>
    <property type="match status" value="1"/>
</dbReference>
<dbReference type="PANTHER" id="PTHR40037:SF1">
    <property type="entry name" value="PHOSPHOESTERASE SAOUHSC_00951-RELATED"/>
    <property type="match status" value="1"/>
</dbReference>
<dbReference type="OrthoDB" id="1951600at2"/>
<keyword evidence="2" id="KW-1185">Reference proteome</keyword>
<sequence>MNNASSMPGYQINEYRLVIPLTEALQGKINAVRTSLHERYRVKTSFELQPSLTILKFHAFENIEPRLLERLHQVAIGHNPFKVELENFSAYPSHTIYIDVLTKSPFNELTKSLKKMKWLMNIPQYEPHFINEPHLIIAQRLKPMQFISMWMECEHTEFSGRFIANGMTLLKRNETSQHYETLRHMEFVSLPLSVKQGELFA</sequence>
<dbReference type="STRING" id="1492898.SY85_20010"/>
<accession>A0A172TZB5</accession>
<dbReference type="EMBL" id="CP011390">
    <property type="protein sequence ID" value="ANE52425.1"/>
    <property type="molecule type" value="Genomic_DNA"/>
</dbReference>
<dbReference type="Proteomes" id="UP000077177">
    <property type="component" value="Chromosome"/>
</dbReference>
<evidence type="ECO:0000313" key="2">
    <source>
        <dbReference type="Proteomes" id="UP000077177"/>
    </source>
</evidence>
<dbReference type="AlphaFoldDB" id="A0A172TZB5"/>
<dbReference type="RefSeq" id="WP_066406863.1">
    <property type="nucleotide sequence ID" value="NZ_CP011390.1"/>
</dbReference>
<proteinExistence type="predicted"/>
<protein>
    <recommendedName>
        <fullName evidence="3">2'-5' RNA ligase</fullName>
    </recommendedName>
</protein>
<reference evidence="2" key="1">
    <citation type="submission" date="2015-01" db="EMBL/GenBank/DDBJ databases">
        <title>Flavisolibacter sp./LCS9/ whole genome sequencing.</title>
        <authorList>
            <person name="Kim M.K."/>
            <person name="Srinivasan S."/>
            <person name="Lee J.-J."/>
        </authorList>
    </citation>
    <scope>NUCLEOTIDE SEQUENCE [LARGE SCALE GENOMIC DNA]</scope>
    <source>
        <strain evidence="2">LCS9</strain>
    </source>
</reference>
<evidence type="ECO:0008006" key="3">
    <source>
        <dbReference type="Google" id="ProtNLM"/>
    </source>
</evidence>
<evidence type="ECO:0000313" key="1">
    <source>
        <dbReference type="EMBL" id="ANE52425.1"/>
    </source>
</evidence>
<dbReference type="InterPro" id="IPR009097">
    <property type="entry name" value="Cyclic_Pdiesterase"/>
</dbReference>
<dbReference type="SUPFAM" id="SSF55144">
    <property type="entry name" value="LigT-like"/>
    <property type="match status" value="1"/>
</dbReference>
<gene>
    <name evidence="1" type="ORF">SY85_20010</name>
</gene>
<name>A0A172TZB5_9BACT</name>
<dbReference type="KEGG" id="fla:SY85_20010"/>
<dbReference type="PANTHER" id="PTHR40037">
    <property type="entry name" value="PHOSPHOESTERASE YJCG-RELATED"/>
    <property type="match status" value="1"/>
</dbReference>
<dbReference type="InterPro" id="IPR050580">
    <property type="entry name" value="2H_phosphoesterase_YjcG-like"/>
</dbReference>